<dbReference type="GeneID" id="77803475"/>
<dbReference type="RefSeq" id="XP_053026543.1">
    <property type="nucleotide sequence ID" value="XM_053162580.1"/>
</dbReference>
<keyword evidence="3" id="KW-1185">Reference proteome</keyword>
<protein>
    <submittedName>
        <fullName evidence="2">Uncharacterized protein</fullName>
    </submittedName>
</protein>
<evidence type="ECO:0000256" key="1">
    <source>
        <dbReference type="SAM" id="MobiDB-lite"/>
    </source>
</evidence>
<dbReference type="Proteomes" id="UP001164743">
    <property type="component" value="Chromosome 13A"/>
</dbReference>
<name>A0ABY7D312_9BASI</name>
<gene>
    <name evidence="2" type="ORF">PtA15_13A388</name>
</gene>
<dbReference type="EMBL" id="CP110433">
    <property type="protein sequence ID" value="WAQ90988.1"/>
    <property type="molecule type" value="Genomic_DNA"/>
</dbReference>
<evidence type="ECO:0000313" key="3">
    <source>
        <dbReference type="Proteomes" id="UP001164743"/>
    </source>
</evidence>
<sequence>MPLDEILLSQGLGPSPGPSSFPPALSTPNHQHPYYLRQTFISIDNLNNLPAQNPHYSN</sequence>
<organism evidence="2 3">
    <name type="scientific">Puccinia triticina</name>
    <dbReference type="NCBI Taxonomy" id="208348"/>
    <lineage>
        <taxon>Eukaryota</taxon>
        <taxon>Fungi</taxon>
        <taxon>Dikarya</taxon>
        <taxon>Basidiomycota</taxon>
        <taxon>Pucciniomycotina</taxon>
        <taxon>Pucciniomycetes</taxon>
        <taxon>Pucciniales</taxon>
        <taxon>Pucciniaceae</taxon>
        <taxon>Puccinia</taxon>
    </lineage>
</organism>
<proteinExistence type="predicted"/>
<reference evidence="2" key="1">
    <citation type="submission" date="2022-10" db="EMBL/GenBank/DDBJ databases">
        <title>Puccinia triticina Genome sequencing and assembly.</title>
        <authorList>
            <person name="Li C."/>
        </authorList>
    </citation>
    <scope>NUCLEOTIDE SEQUENCE</scope>
    <source>
        <strain evidence="2">Pt15</strain>
    </source>
</reference>
<accession>A0ABY7D312</accession>
<evidence type="ECO:0000313" key="2">
    <source>
        <dbReference type="EMBL" id="WAQ90988.1"/>
    </source>
</evidence>
<feature type="region of interest" description="Disordered" evidence="1">
    <location>
        <begin position="1"/>
        <end position="30"/>
    </location>
</feature>